<gene>
    <name evidence="14" type="ORF">UFOPK2872_00601</name>
</gene>
<evidence type="ECO:0000256" key="12">
    <source>
        <dbReference type="SAM" id="MobiDB-lite"/>
    </source>
</evidence>
<comment type="subcellular location">
    <subcellularLocation>
        <location evidence="1">Cell membrane</location>
        <topology evidence="1">Multi-pass membrane protein</topology>
    </subcellularLocation>
</comment>
<evidence type="ECO:0000256" key="6">
    <source>
        <dbReference type="ARBA" id="ARBA00022695"/>
    </source>
</evidence>
<feature type="transmembrane region" description="Helical" evidence="13">
    <location>
        <begin position="250"/>
        <end position="268"/>
    </location>
</feature>
<keyword evidence="9 13" id="KW-0472">Membrane</keyword>
<evidence type="ECO:0000256" key="9">
    <source>
        <dbReference type="ARBA" id="ARBA00023136"/>
    </source>
</evidence>
<reference evidence="14" key="1">
    <citation type="submission" date="2020-05" db="EMBL/GenBank/DDBJ databases">
        <authorList>
            <person name="Chiriac C."/>
            <person name="Salcher M."/>
            <person name="Ghai R."/>
            <person name="Kavagutti S V."/>
        </authorList>
    </citation>
    <scope>NUCLEOTIDE SEQUENCE</scope>
</reference>
<evidence type="ECO:0000256" key="1">
    <source>
        <dbReference type="ARBA" id="ARBA00004651"/>
    </source>
</evidence>
<keyword evidence="2" id="KW-1003">Cell membrane</keyword>
<dbReference type="GO" id="GO:0016024">
    <property type="term" value="P:CDP-diacylglycerol biosynthetic process"/>
    <property type="evidence" value="ECO:0007669"/>
    <property type="project" value="TreeGrafter"/>
</dbReference>
<dbReference type="EMBL" id="CAEZZM010000056">
    <property type="protein sequence ID" value="CAB4762763.1"/>
    <property type="molecule type" value="Genomic_DNA"/>
</dbReference>
<evidence type="ECO:0000256" key="13">
    <source>
        <dbReference type="SAM" id="Phobius"/>
    </source>
</evidence>
<sequence length="470" mass="50017">MSDDNRRGRDDTGGQDPTIDFGDEFGLVRFAEQDDSGPALSFGGNETEQLPHWTEPPTGEIPRFMKADREASNDETDVWSAYNEPEQTASTGAKRPAVDLTGGSRKFDPGTPPPVSRPRREGRIVIGTDPTDERRRPVVSRDPSSTQPRPRQSASRPEQVTRAYRPGQVRDPRADRTSGTGSLSRPESRGNGGGRDLPTATAVGALLGAAFIGALIWRPAAVMVIVLLAIGLAAFEFFTQATAAGYRPPLVLGVVACISAPLSAYWIGDAALPLVFAFAFIASAVVFVGGDGIDSAPLPSTAVTMLALVWIGLLGSYAALILRFSTSGEAFANVGTDTLFIIVAGVIANDIAAYFVGTAVGRTPLRDWISPQKSIEGLIGGAIGTFAIVILVGLQSSTWNSFTDWIAIALVICIMAPLGDLTESMFKRNMNIKDFGTVLSGHGGALDRFDSLLFTLPAVYYLALVLQPWN</sequence>
<dbReference type="Pfam" id="PF01148">
    <property type="entry name" value="CTP_transf_1"/>
    <property type="match status" value="1"/>
</dbReference>
<feature type="compositionally biased region" description="Polar residues" evidence="12">
    <location>
        <begin position="146"/>
        <end position="158"/>
    </location>
</feature>
<evidence type="ECO:0000256" key="8">
    <source>
        <dbReference type="ARBA" id="ARBA00023098"/>
    </source>
</evidence>
<dbReference type="AlphaFoldDB" id="A0A6J6UVM7"/>
<keyword evidence="6" id="KW-0548">Nucleotidyltransferase</keyword>
<proteinExistence type="predicted"/>
<organism evidence="14">
    <name type="scientific">freshwater metagenome</name>
    <dbReference type="NCBI Taxonomy" id="449393"/>
    <lineage>
        <taxon>unclassified sequences</taxon>
        <taxon>metagenomes</taxon>
        <taxon>ecological metagenomes</taxon>
    </lineage>
</organism>
<evidence type="ECO:0000256" key="3">
    <source>
        <dbReference type="ARBA" id="ARBA00022516"/>
    </source>
</evidence>
<feature type="compositionally biased region" description="Basic and acidic residues" evidence="12">
    <location>
        <begin position="63"/>
        <end position="72"/>
    </location>
</feature>
<feature type="compositionally biased region" description="Basic and acidic residues" evidence="12">
    <location>
        <begin position="1"/>
        <end position="12"/>
    </location>
</feature>
<evidence type="ECO:0000256" key="7">
    <source>
        <dbReference type="ARBA" id="ARBA00022989"/>
    </source>
</evidence>
<feature type="transmembrane region" description="Helical" evidence="13">
    <location>
        <begin position="274"/>
        <end position="293"/>
    </location>
</feature>
<feature type="region of interest" description="Disordered" evidence="12">
    <location>
        <begin position="1"/>
        <end position="196"/>
    </location>
</feature>
<evidence type="ECO:0000256" key="11">
    <source>
        <dbReference type="ARBA" id="ARBA00023264"/>
    </source>
</evidence>
<keyword evidence="8" id="KW-0443">Lipid metabolism</keyword>
<keyword evidence="11" id="KW-1208">Phospholipid metabolism</keyword>
<protein>
    <submittedName>
        <fullName evidence="14">Unannotated protein</fullName>
    </submittedName>
</protein>
<keyword evidence="3" id="KW-0444">Lipid biosynthesis</keyword>
<feature type="transmembrane region" description="Helical" evidence="13">
    <location>
        <begin position="377"/>
        <end position="396"/>
    </location>
</feature>
<keyword evidence="7 13" id="KW-1133">Transmembrane helix</keyword>
<evidence type="ECO:0000256" key="2">
    <source>
        <dbReference type="ARBA" id="ARBA00022475"/>
    </source>
</evidence>
<keyword evidence="5 13" id="KW-0812">Transmembrane</keyword>
<evidence type="ECO:0000256" key="5">
    <source>
        <dbReference type="ARBA" id="ARBA00022692"/>
    </source>
</evidence>
<evidence type="ECO:0000313" key="14">
    <source>
        <dbReference type="EMBL" id="CAB4762763.1"/>
    </source>
</evidence>
<dbReference type="GO" id="GO:0004605">
    <property type="term" value="F:phosphatidate cytidylyltransferase activity"/>
    <property type="evidence" value="ECO:0007669"/>
    <property type="project" value="TreeGrafter"/>
</dbReference>
<keyword evidence="10" id="KW-0594">Phospholipid biosynthesis</keyword>
<dbReference type="PANTHER" id="PTHR46382:SF1">
    <property type="entry name" value="PHOSPHATIDATE CYTIDYLYLTRANSFERASE"/>
    <property type="match status" value="1"/>
</dbReference>
<feature type="transmembrane region" description="Helical" evidence="13">
    <location>
        <begin position="338"/>
        <end position="356"/>
    </location>
</feature>
<evidence type="ECO:0000256" key="4">
    <source>
        <dbReference type="ARBA" id="ARBA00022679"/>
    </source>
</evidence>
<evidence type="ECO:0000256" key="10">
    <source>
        <dbReference type="ARBA" id="ARBA00023209"/>
    </source>
</evidence>
<feature type="transmembrane region" description="Helical" evidence="13">
    <location>
        <begin position="220"/>
        <end position="238"/>
    </location>
</feature>
<accession>A0A6J6UVM7</accession>
<name>A0A6J6UVM7_9ZZZZ</name>
<keyword evidence="4" id="KW-0808">Transferase</keyword>
<feature type="transmembrane region" description="Helical" evidence="13">
    <location>
        <begin position="305"/>
        <end position="326"/>
    </location>
</feature>
<feature type="transmembrane region" description="Helical" evidence="13">
    <location>
        <begin position="402"/>
        <end position="421"/>
    </location>
</feature>
<dbReference type="GO" id="GO:0005886">
    <property type="term" value="C:plasma membrane"/>
    <property type="evidence" value="ECO:0007669"/>
    <property type="project" value="UniProtKB-SubCell"/>
</dbReference>
<dbReference type="PANTHER" id="PTHR46382">
    <property type="entry name" value="PHOSPHATIDATE CYTIDYLYLTRANSFERASE"/>
    <property type="match status" value="1"/>
</dbReference>